<accession>A0A0E9UZP8</accession>
<protein>
    <submittedName>
        <fullName evidence="1">Uncharacterized protein</fullName>
    </submittedName>
</protein>
<organism evidence="1">
    <name type="scientific">Anguilla anguilla</name>
    <name type="common">European freshwater eel</name>
    <name type="synonym">Muraena anguilla</name>
    <dbReference type="NCBI Taxonomy" id="7936"/>
    <lineage>
        <taxon>Eukaryota</taxon>
        <taxon>Metazoa</taxon>
        <taxon>Chordata</taxon>
        <taxon>Craniata</taxon>
        <taxon>Vertebrata</taxon>
        <taxon>Euteleostomi</taxon>
        <taxon>Actinopterygii</taxon>
        <taxon>Neopterygii</taxon>
        <taxon>Teleostei</taxon>
        <taxon>Anguilliformes</taxon>
        <taxon>Anguillidae</taxon>
        <taxon>Anguilla</taxon>
    </lineage>
</organism>
<reference evidence="1" key="2">
    <citation type="journal article" date="2015" name="Fish Shellfish Immunol.">
        <title>Early steps in the European eel (Anguilla anguilla)-Vibrio vulnificus interaction in the gills: Role of the RtxA13 toxin.</title>
        <authorList>
            <person name="Callol A."/>
            <person name="Pajuelo D."/>
            <person name="Ebbesson L."/>
            <person name="Teles M."/>
            <person name="MacKenzie S."/>
            <person name="Amaro C."/>
        </authorList>
    </citation>
    <scope>NUCLEOTIDE SEQUENCE</scope>
</reference>
<dbReference type="AlphaFoldDB" id="A0A0E9UZP8"/>
<proteinExistence type="predicted"/>
<reference evidence="1" key="1">
    <citation type="submission" date="2014-11" db="EMBL/GenBank/DDBJ databases">
        <authorList>
            <person name="Amaro Gonzalez C."/>
        </authorList>
    </citation>
    <scope>NUCLEOTIDE SEQUENCE</scope>
</reference>
<dbReference type="EMBL" id="GBXM01038119">
    <property type="protein sequence ID" value="JAH70458.1"/>
    <property type="molecule type" value="Transcribed_RNA"/>
</dbReference>
<evidence type="ECO:0000313" key="1">
    <source>
        <dbReference type="EMBL" id="JAH70458.1"/>
    </source>
</evidence>
<sequence>MPIERMVVEFGYTCSG</sequence>
<name>A0A0E9UZP8_ANGAN</name>
<dbReference type="EMBL" id="GBXM01041800">
    <property type="protein sequence ID" value="JAH66777.1"/>
    <property type="molecule type" value="Transcribed_RNA"/>
</dbReference>